<protein>
    <submittedName>
        <fullName evidence="1">Uncharacterized protein</fullName>
    </submittedName>
</protein>
<evidence type="ECO:0000313" key="1">
    <source>
        <dbReference type="EMBL" id="SMR60315.1"/>
    </source>
</evidence>
<dbReference type="Proteomes" id="UP000245764">
    <property type="component" value="Chromosome 11"/>
</dbReference>
<sequence length="280" mass="32380">MAPIIPNEIWQKIIAFTALDATTPNAWLSAWLPLRQTSRSFRSNTAQAYLQTFLAQRKRCMFFQSVDTTDKARVVFGQLKTSRGWVQRDLLSDAAREEWKPVVWKRKMENYLEGRIEQTPYVGSIYGVSTDSELPGLRCNFEQREISFEWEGMLDAFIAERLELGRLHAVSDQSDTPSGDERSELSQALVRMDEEAISRIFEQLSNPCQKDRRLARKRTHNVRDVRIGRLERTFAAWGGLDCTRLDVYFEEQQAERVLAAEEVGTGSDEWVVTDDEKEEM</sequence>
<dbReference type="AlphaFoldDB" id="A0A2H1H3C4"/>
<proteinExistence type="predicted"/>
<dbReference type="EMBL" id="LT854263">
    <property type="protein sequence ID" value="SMR60315.1"/>
    <property type="molecule type" value="Genomic_DNA"/>
</dbReference>
<accession>A0A2H1H3C4</accession>
<reference evidence="2" key="1">
    <citation type="submission" date="2017-05" db="EMBL/GenBank/DDBJ databases">
        <authorList>
            <person name="Song R."/>
            <person name="Chenine A.L."/>
            <person name="Ruprecht R.M."/>
        </authorList>
    </citation>
    <scope>NUCLEOTIDE SEQUENCE [LARGE SCALE GENOMIC DNA]</scope>
</reference>
<organism evidence="1 2">
    <name type="scientific">Zymoseptoria tritici ST99CH_1E4</name>
    <dbReference type="NCBI Taxonomy" id="1276532"/>
    <lineage>
        <taxon>Eukaryota</taxon>
        <taxon>Fungi</taxon>
        <taxon>Dikarya</taxon>
        <taxon>Ascomycota</taxon>
        <taxon>Pezizomycotina</taxon>
        <taxon>Dothideomycetes</taxon>
        <taxon>Dothideomycetidae</taxon>
        <taxon>Mycosphaerellales</taxon>
        <taxon>Mycosphaerellaceae</taxon>
        <taxon>Zymoseptoria</taxon>
    </lineage>
</organism>
<name>A0A2H1H3C4_ZYMTR</name>
<evidence type="ECO:0000313" key="2">
    <source>
        <dbReference type="Proteomes" id="UP000245764"/>
    </source>
</evidence>
<gene>
    <name evidence="1" type="ORF">ZT1E4_G10280</name>
</gene>